<dbReference type="Gene3D" id="1.25.40.10">
    <property type="entry name" value="Tetratricopeptide repeat domain"/>
    <property type="match status" value="2"/>
</dbReference>
<accession>A0ABW3YE69</accession>
<dbReference type="Proteomes" id="UP001597260">
    <property type="component" value="Unassembled WGS sequence"/>
</dbReference>
<evidence type="ECO:0000313" key="2">
    <source>
        <dbReference type="Proteomes" id="UP001597260"/>
    </source>
</evidence>
<keyword evidence="2" id="KW-1185">Reference proteome</keyword>
<dbReference type="InterPro" id="IPR027417">
    <property type="entry name" value="P-loop_NTPase"/>
</dbReference>
<organism evidence="1 2">
    <name type="scientific">Micromonospora sonneratiae</name>
    <dbReference type="NCBI Taxonomy" id="1184706"/>
    <lineage>
        <taxon>Bacteria</taxon>
        <taxon>Bacillati</taxon>
        <taxon>Actinomycetota</taxon>
        <taxon>Actinomycetes</taxon>
        <taxon>Micromonosporales</taxon>
        <taxon>Micromonosporaceae</taxon>
        <taxon>Micromonospora</taxon>
    </lineage>
</organism>
<dbReference type="Gene3D" id="3.40.50.300">
    <property type="entry name" value="P-loop containing nucleotide triphosphate hydrolases"/>
    <property type="match status" value="2"/>
</dbReference>
<dbReference type="InterPro" id="IPR011990">
    <property type="entry name" value="TPR-like_helical_dom_sf"/>
</dbReference>
<dbReference type="SUPFAM" id="SSF52540">
    <property type="entry name" value="P-loop containing nucleoside triphosphate hydrolases"/>
    <property type="match status" value="2"/>
</dbReference>
<sequence length="1298" mass="140746">MYEAATDTGHGGVDRERTRVVSFVAATGNTGRTSIVTNVAWILASAGKRVLVLDSDLEGMRVHQYLQMYHIDEGLTGDLLPVPLARVLDTLMLRSPRVSPQDGARIRPVVRRYAALTADGGRLDVAWLPVQPTAALPLPGADETPPVELPLSELRRQLRSADYDYVLIDDPAGVSGTTVTRIAAVCDAVAICFTSQRQRLDGATELARQVHRAAPFGVQVMVVATQFDDSDSPEGERSRSDIRRAFLDVLSDAGADATADELVQVELPHRPYDQVLAPLMDESPSRSRLLAAYQRLTSAISLGTVDTVPLVSDAMRRRYQRSLGLQSAAGPEHIHLVYQPAQRPWADWIRAQLDGVGTRVRTLPGDWAATHLTDRATVMLLAPTDPADVGAELARLMPVDPDTGQSTDVVVVRTASGPSGRLPAGVRSADIGNCTEALAYNRLRAALGMAGVPAIPVGPGWQPRFPTGVPPRQLSVGVPPRPPSFLGRARELEAVRDHLLASTDARAVTLYGESAVGKSDIAREYVHRFGYDYDLIAWIPAADRHGVRTALAGLAEQLGVEPKGNPAQEVLKELRRRRGPWLLVYDGAGDDKLADLLPVGGTGHVLVTRGPAGADPTASSGAELTVTPLSRDDSVEMLLAQAPNLAVDLAAEVVDVVGGLPLTLRATAGVLWQAGLLLHVRQGVPKSQATDASVPAFLEAVRAAAADSGRRAARAGLGDVLRVSLDLMREERAGRLAVTLAQMCAFVSPNGIALRLVRSRQLLAQLAIAVGAEEGELLRQDGWEIERALAAGARYGLFTVDWGAESRLVMHPALQEAVSSTMTVDERRQRRRQLLFGLAEFAPADGLTESVDRRAADLEELHRHLLPSGALDADGPAEVRRWVVTQFGYLSVSNRADAQADGLRLGQPVLARWVSVHGWQDRLTLRLATILADLRRILGQAAGALELDTEALQASSALLGADHLRTLVIRRGMAGDQRAVGQFRASLVEDRATWQGFRDALGNDHPQTLRAAHNLALASYLAGFTEEALERERDTLRRRLRLFGEEDPYTWWSASDVGTYERELGQFDEAYRTLTRAYTRMLRIGGDEHPDTLRIVRSLAVTERRRGEHSRARDLNARALLAYRRTVGENHPRTRSCLLSLAADYHLSGETVAAVEMATRCLRGYREELGDAHPFTQICRVNLAVFLRGCGRHDEAVTTGDEALRDLRTSLGEQAHPWALAAAIDQAGNLVASGDLTAAAPLLRATLELCRDFLGTGHWYVEVTERALSALVSRRDGLETTGGRNLAVDYVDLEVPGT</sequence>
<comment type="caution">
    <text evidence="1">The sequence shown here is derived from an EMBL/GenBank/DDBJ whole genome shotgun (WGS) entry which is preliminary data.</text>
</comment>
<dbReference type="RefSeq" id="WP_377569752.1">
    <property type="nucleotide sequence ID" value="NZ_JBHTMP010000013.1"/>
</dbReference>
<evidence type="ECO:0000313" key="1">
    <source>
        <dbReference type="EMBL" id="MFD1321584.1"/>
    </source>
</evidence>
<proteinExistence type="predicted"/>
<dbReference type="PANTHER" id="PTHR46082:SF6">
    <property type="entry name" value="AAA+ ATPASE DOMAIN-CONTAINING PROTEIN-RELATED"/>
    <property type="match status" value="1"/>
</dbReference>
<name>A0ABW3YE69_9ACTN</name>
<dbReference type="Pfam" id="PF13424">
    <property type="entry name" value="TPR_12"/>
    <property type="match status" value="1"/>
</dbReference>
<dbReference type="SUPFAM" id="SSF48452">
    <property type="entry name" value="TPR-like"/>
    <property type="match status" value="2"/>
</dbReference>
<protein>
    <submittedName>
        <fullName evidence="1">FxSxx-COOH system tetratricopeptide repeat protein</fullName>
    </submittedName>
</protein>
<gene>
    <name evidence="1" type="primary">fxsT</name>
    <name evidence="1" type="ORF">ACFQ4H_10845</name>
</gene>
<dbReference type="NCBIfam" id="NF040586">
    <property type="entry name" value="FxSxx_TPR"/>
    <property type="match status" value="1"/>
</dbReference>
<dbReference type="PANTHER" id="PTHR46082">
    <property type="entry name" value="ATP/GTP-BINDING PROTEIN-RELATED"/>
    <property type="match status" value="1"/>
</dbReference>
<dbReference type="EMBL" id="JBHTMP010000013">
    <property type="protein sequence ID" value="MFD1321584.1"/>
    <property type="molecule type" value="Genomic_DNA"/>
</dbReference>
<dbReference type="InterPro" id="IPR053137">
    <property type="entry name" value="NLR-like"/>
</dbReference>
<dbReference type="Pfam" id="PF13374">
    <property type="entry name" value="TPR_10"/>
    <property type="match status" value="2"/>
</dbReference>
<reference evidence="2" key="1">
    <citation type="journal article" date="2019" name="Int. J. Syst. Evol. Microbiol.">
        <title>The Global Catalogue of Microorganisms (GCM) 10K type strain sequencing project: providing services to taxonomists for standard genome sequencing and annotation.</title>
        <authorList>
            <consortium name="The Broad Institute Genomics Platform"/>
            <consortium name="The Broad Institute Genome Sequencing Center for Infectious Disease"/>
            <person name="Wu L."/>
            <person name="Ma J."/>
        </authorList>
    </citation>
    <scope>NUCLEOTIDE SEQUENCE [LARGE SCALE GENOMIC DNA]</scope>
    <source>
        <strain evidence="2">JCM 31037</strain>
    </source>
</reference>